<dbReference type="Proteomes" id="UP001449657">
    <property type="component" value="Chromosome"/>
</dbReference>
<evidence type="ECO:0000256" key="1">
    <source>
        <dbReference type="ARBA" id="ARBA00007261"/>
    </source>
</evidence>
<gene>
    <name evidence="4" type="ORF">WJU22_16035</name>
</gene>
<dbReference type="SUPFAM" id="SSF63411">
    <property type="entry name" value="LuxS/MPP-like metallohydrolase"/>
    <property type="match status" value="2"/>
</dbReference>
<sequence>MKRIIYIILCVCGGTPLFAQTTKELQVDGIKVIFKKTEKSVATVNLCIRGGAANITEAQQGLEPLALRTALNGGTASVNKDALSAELEKLGTEFSAGAKNDFTFMTMTCLRDNWDRSWALFSDAVLHPAMDEGEFKLERDRMVSGAKQLEADPDQYLRILAAQQLFAGTDYAKRVNGVPETLEKLTLADAKDFYKKLLGKQRIYLVVVGNLDEKDIVSKVKSTLAALPSGEAPRKPTAAAIKPGVNVSDRQLATNYIIGFGNAPKYYSPDGPLFQFAMSILYDRYFVELRTKRSLSYAPAAGYNNAFIETPAAQLYITTVDPKQSLEVMTAIINDVKENGFKPKEIENKKKSYLTNYYMTNQSSGAQANVMSTCEASGNWRIFDEINTRIGQVKTEDVNRVFGNYLNEVQWTYLGNKDKVAESDFKQPAPAKLPASNVKKPKD</sequence>
<dbReference type="InterPro" id="IPR050361">
    <property type="entry name" value="MPP/UQCRC_Complex"/>
</dbReference>
<evidence type="ECO:0000313" key="5">
    <source>
        <dbReference type="Proteomes" id="UP001449657"/>
    </source>
</evidence>
<evidence type="ECO:0000259" key="3">
    <source>
        <dbReference type="Pfam" id="PF05193"/>
    </source>
</evidence>
<dbReference type="InterPro" id="IPR011249">
    <property type="entry name" value="Metalloenz_LuxS/M16"/>
</dbReference>
<dbReference type="PANTHER" id="PTHR11851:SF49">
    <property type="entry name" value="MITOCHONDRIAL-PROCESSING PEPTIDASE SUBUNIT ALPHA"/>
    <property type="match status" value="1"/>
</dbReference>
<feature type="domain" description="Peptidase M16 C-terminal" evidence="3">
    <location>
        <begin position="184"/>
        <end position="352"/>
    </location>
</feature>
<reference evidence="4 5" key="1">
    <citation type="submission" date="2024-03" db="EMBL/GenBank/DDBJ databases">
        <title>Chitinophaga caseinilytica sp. nov., a casein hydrolysing bacterium isolated from forest soil.</title>
        <authorList>
            <person name="Lee D.S."/>
            <person name="Han D.M."/>
            <person name="Baek J.H."/>
            <person name="Choi D.G."/>
            <person name="Jeon J.H."/>
            <person name="Jeon C.O."/>
        </authorList>
    </citation>
    <scope>NUCLEOTIDE SEQUENCE [LARGE SCALE GENOMIC DNA]</scope>
    <source>
        <strain evidence="4 5">KACC 19118</strain>
    </source>
</reference>
<evidence type="ECO:0000259" key="2">
    <source>
        <dbReference type="Pfam" id="PF00675"/>
    </source>
</evidence>
<evidence type="ECO:0000313" key="4">
    <source>
        <dbReference type="EMBL" id="WZN44406.1"/>
    </source>
</evidence>
<proteinExistence type="inferred from homology"/>
<dbReference type="EMBL" id="CP150096">
    <property type="protein sequence ID" value="WZN44406.1"/>
    <property type="molecule type" value="Genomic_DNA"/>
</dbReference>
<comment type="similarity">
    <text evidence="1">Belongs to the peptidase M16 family.</text>
</comment>
<dbReference type="Pfam" id="PF00675">
    <property type="entry name" value="Peptidase_M16"/>
    <property type="match status" value="1"/>
</dbReference>
<keyword evidence="5" id="KW-1185">Reference proteome</keyword>
<dbReference type="InterPro" id="IPR007863">
    <property type="entry name" value="Peptidase_M16_C"/>
</dbReference>
<dbReference type="PANTHER" id="PTHR11851">
    <property type="entry name" value="METALLOPROTEASE"/>
    <property type="match status" value="1"/>
</dbReference>
<organism evidence="4 5">
    <name type="scientific">Chitinophaga caseinilytica</name>
    <dbReference type="NCBI Taxonomy" id="2267521"/>
    <lineage>
        <taxon>Bacteria</taxon>
        <taxon>Pseudomonadati</taxon>
        <taxon>Bacteroidota</taxon>
        <taxon>Chitinophagia</taxon>
        <taxon>Chitinophagales</taxon>
        <taxon>Chitinophagaceae</taxon>
        <taxon>Chitinophaga</taxon>
    </lineage>
</organism>
<dbReference type="InterPro" id="IPR011765">
    <property type="entry name" value="Pept_M16_N"/>
</dbReference>
<dbReference type="Pfam" id="PF05193">
    <property type="entry name" value="Peptidase_M16_C"/>
    <property type="match status" value="1"/>
</dbReference>
<accession>A0ABZ2YWX2</accession>
<dbReference type="RefSeq" id="WP_341839188.1">
    <property type="nucleotide sequence ID" value="NZ_CP149792.1"/>
</dbReference>
<feature type="domain" description="Peptidase M16 N-terminal" evidence="2">
    <location>
        <begin position="32"/>
        <end position="161"/>
    </location>
</feature>
<name>A0ABZ2YWX2_9BACT</name>
<protein>
    <submittedName>
        <fullName evidence="4">Pitrilysin family protein</fullName>
    </submittedName>
</protein>
<dbReference type="Gene3D" id="3.30.830.10">
    <property type="entry name" value="Metalloenzyme, LuxS/M16 peptidase-like"/>
    <property type="match status" value="2"/>
</dbReference>